<evidence type="ECO:0000256" key="5">
    <source>
        <dbReference type="ARBA" id="ARBA00022917"/>
    </source>
</evidence>
<dbReference type="InterPro" id="IPR004374">
    <property type="entry name" value="PrfB"/>
</dbReference>
<evidence type="ECO:0000313" key="9">
    <source>
        <dbReference type="EMBL" id="AOH39616.1"/>
    </source>
</evidence>
<dbReference type="Pfam" id="PF00472">
    <property type="entry name" value="RF-1"/>
    <property type="match status" value="1"/>
</dbReference>
<protein>
    <recommendedName>
        <fullName evidence="3 6">Peptide chain release factor 2</fullName>
        <shortName evidence="6">RF-2</shortName>
    </recommendedName>
</protein>
<dbReference type="Proteomes" id="UP000094757">
    <property type="component" value="Chromosome"/>
</dbReference>
<dbReference type="PROSITE" id="PS00745">
    <property type="entry name" value="RF_PROK_I"/>
    <property type="match status" value="1"/>
</dbReference>
<dbReference type="GO" id="GO:0016149">
    <property type="term" value="F:translation release factor activity, codon specific"/>
    <property type="evidence" value="ECO:0007669"/>
    <property type="project" value="UniProtKB-UniRule"/>
</dbReference>
<comment type="similarity">
    <text evidence="2 6">Belongs to the prokaryotic/mitochondrial release factor family.</text>
</comment>
<comment type="subcellular location">
    <subcellularLocation>
        <location evidence="6">Cytoplasm</location>
    </subcellularLocation>
</comment>
<name>A0A1B3WFC0_9FIRM</name>
<keyword evidence="6" id="KW-0963">Cytoplasm</keyword>
<dbReference type="PANTHER" id="PTHR43116:SF3">
    <property type="entry name" value="CLASS I PEPTIDE CHAIN RELEASE FACTOR"/>
    <property type="match status" value="1"/>
</dbReference>
<dbReference type="STRING" id="39950.BCB69_02210"/>
<dbReference type="Gene3D" id="1.20.58.410">
    <property type="entry name" value="Release factor"/>
    <property type="match status" value="1"/>
</dbReference>
<keyword evidence="5 6" id="KW-0648">Protein biosynthesis</keyword>
<evidence type="ECO:0000313" key="10">
    <source>
        <dbReference type="Proteomes" id="UP000094757"/>
    </source>
</evidence>
<feature type="domain" description="Prokaryotic-type class I peptide chain release factors" evidence="8">
    <location>
        <begin position="205"/>
        <end position="221"/>
    </location>
</feature>
<dbReference type="NCBIfam" id="TIGR00020">
    <property type="entry name" value="prfB"/>
    <property type="match status" value="1"/>
</dbReference>
<dbReference type="Gene3D" id="3.30.70.1660">
    <property type="match status" value="1"/>
</dbReference>
<evidence type="ECO:0000259" key="8">
    <source>
        <dbReference type="PROSITE" id="PS00745"/>
    </source>
</evidence>
<reference evidence="10" key="1">
    <citation type="submission" date="2016-08" db="EMBL/GenBank/DDBJ databases">
        <authorList>
            <person name="Holder M.E."/>
            <person name="Ajami N.J."/>
            <person name="Petrosino J.F."/>
        </authorList>
    </citation>
    <scope>NUCLEOTIDE SEQUENCE [LARGE SCALE GENOMIC DNA]</scope>
    <source>
        <strain evidence="10">F0677</strain>
    </source>
</reference>
<organism evidence="9 10">
    <name type="scientific">Dialister pneumosintes</name>
    <dbReference type="NCBI Taxonomy" id="39950"/>
    <lineage>
        <taxon>Bacteria</taxon>
        <taxon>Bacillati</taxon>
        <taxon>Bacillota</taxon>
        <taxon>Negativicutes</taxon>
        <taxon>Veillonellales</taxon>
        <taxon>Veillonellaceae</taxon>
        <taxon>Dialister</taxon>
    </lineage>
</organism>
<evidence type="ECO:0000256" key="6">
    <source>
        <dbReference type="HAMAP-Rule" id="MF_00094"/>
    </source>
</evidence>
<dbReference type="Gene3D" id="3.30.160.20">
    <property type="match status" value="1"/>
</dbReference>
<evidence type="ECO:0000256" key="4">
    <source>
        <dbReference type="ARBA" id="ARBA00022481"/>
    </source>
</evidence>
<dbReference type="AlphaFoldDB" id="A0A1B3WFC0"/>
<dbReference type="InterPro" id="IPR005139">
    <property type="entry name" value="PCRF"/>
</dbReference>
<accession>A0A1B3WFC0</accession>
<comment type="function">
    <text evidence="1 6">Peptide chain release factor 2 directs the termination of translation in response to the peptide chain termination codons UGA and UAA.</text>
</comment>
<dbReference type="HAMAP" id="MF_00094">
    <property type="entry name" value="Rel_fac_2"/>
    <property type="match status" value="1"/>
</dbReference>
<dbReference type="InterPro" id="IPR045853">
    <property type="entry name" value="Pep_chain_release_fac_I_sf"/>
</dbReference>
<dbReference type="GO" id="GO:0005737">
    <property type="term" value="C:cytoplasm"/>
    <property type="evidence" value="ECO:0007669"/>
    <property type="project" value="UniProtKB-SubCell"/>
</dbReference>
<dbReference type="Pfam" id="PF03462">
    <property type="entry name" value="PCRF"/>
    <property type="match status" value="1"/>
</dbReference>
<feature type="modified residue" description="N5-methylglutamine" evidence="6">
    <location>
        <position position="212"/>
    </location>
</feature>
<gene>
    <name evidence="6" type="primary">prfB</name>
    <name evidence="9" type="ORF">BCB69_02210</name>
</gene>
<sequence length="329" mass="37450">MSDPSFWDNPDKAREISQQATEAKDTYDTYTRLFEQAEGIQELLEIAIEEDDQSMEAEIKSEIERIGLILEQKEIEILLNEPYDTNNAIITFHAGAGGTEAQDWTEMLIRMYLKWAESRGFELEELNILPGDEAGVKSAEYMIRGKFAYGLLKAEKGVHRLVRISPFDAAKRRHTSFAAVDVMPEITDDVEVDLNMADVRVDYYRASGAGGQHINKTSSAVRMTHLPTGIVAQCQSQRSQHQNKDRCLQILRAKLYELELAKREKEKQAIDGEQQAIEWGSQIRSYVFQPYTLVKDNRSGVETGNIQAVMDGELDVFIEGFLKYNKLQK</sequence>
<feature type="region of interest" description="Disordered" evidence="7">
    <location>
        <begin position="1"/>
        <end position="23"/>
    </location>
</feature>
<keyword evidence="4 6" id="KW-0488">Methylation</keyword>
<dbReference type="PANTHER" id="PTHR43116">
    <property type="entry name" value="PEPTIDE CHAIN RELEASE FACTOR 2"/>
    <property type="match status" value="1"/>
</dbReference>
<dbReference type="SUPFAM" id="SSF75620">
    <property type="entry name" value="Release factor"/>
    <property type="match status" value="1"/>
</dbReference>
<comment type="PTM">
    <text evidence="6">Methylated by PrmC. Methylation increases the termination efficiency of RF2.</text>
</comment>
<dbReference type="EMBL" id="CP017037">
    <property type="protein sequence ID" value="AOH39616.1"/>
    <property type="molecule type" value="Genomic_DNA"/>
</dbReference>
<dbReference type="KEGG" id="dpn:BCB69_02210"/>
<proteinExistence type="inferred from homology"/>
<dbReference type="FunFam" id="3.30.160.20:FF:000010">
    <property type="entry name" value="Peptide chain release factor 2"/>
    <property type="match status" value="1"/>
</dbReference>
<dbReference type="SMART" id="SM00937">
    <property type="entry name" value="PCRF"/>
    <property type="match status" value="1"/>
</dbReference>
<evidence type="ECO:0000256" key="2">
    <source>
        <dbReference type="ARBA" id="ARBA00010835"/>
    </source>
</evidence>
<evidence type="ECO:0000256" key="1">
    <source>
        <dbReference type="ARBA" id="ARBA00002613"/>
    </source>
</evidence>
<evidence type="ECO:0000256" key="3">
    <source>
        <dbReference type="ARBA" id="ARBA00019192"/>
    </source>
</evidence>
<dbReference type="InterPro" id="IPR000352">
    <property type="entry name" value="Pep_chain_release_fac_I"/>
</dbReference>
<evidence type="ECO:0000256" key="7">
    <source>
        <dbReference type="SAM" id="MobiDB-lite"/>
    </source>
</evidence>